<accession>A0ABQ4XVZ5</accession>
<evidence type="ECO:0000313" key="1">
    <source>
        <dbReference type="EMBL" id="GJS69479.1"/>
    </source>
</evidence>
<protein>
    <submittedName>
        <fullName evidence="1">Uncharacterized protein</fullName>
    </submittedName>
</protein>
<sequence length="187" mass="21621">MTVLDQRDKDWSKVILTDEVKYHVVDKYGTDWAYDEQKFDIILEDLWQKSNNEPKVAEEVIVISSNNDDLSTDEEIVLMGDIPFSATDDDSDDNHSSKHYRKISMTRCVLFLRARAAPAPVDQYIWKPIKSQVKVTKCVLALRVVNATDVDVRSSSTRRKSRYAFIFDICKINSSEVGNAMERCLYW</sequence>
<reference evidence="1" key="1">
    <citation type="journal article" date="2022" name="Int. J. Mol. Sci.">
        <title>Draft Genome of Tanacetum Coccineum: Genomic Comparison of Closely Related Tanacetum-Family Plants.</title>
        <authorList>
            <person name="Yamashiro T."/>
            <person name="Shiraishi A."/>
            <person name="Nakayama K."/>
            <person name="Satake H."/>
        </authorList>
    </citation>
    <scope>NUCLEOTIDE SEQUENCE</scope>
</reference>
<reference evidence="1" key="2">
    <citation type="submission" date="2022-01" db="EMBL/GenBank/DDBJ databases">
        <authorList>
            <person name="Yamashiro T."/>
            <person name="Shiraishi A."/>
            <person name="Satake H."/>
            <person name="Nakayama K."/>
        </authorList>
    </citation>
    <scope>NUCLEOTIDE SEQUENCE</scope>
</reference>
<gene>
    <name evidence="1" type="ORF">Tco_0702320</name>
</gene>
<comment type="caution">
    <text evidence="1">The sequence shown here is derived from an EMBL/GenBank/DDBJ whole genome shotgun (WGS) entry which is preliminary data.</text>
</comment>
<dbReference type="EMBL" id="BQNB010009864">
    <property type="protein sequence ID" value="GJS69479.1"/>
    <property type="molecule type" value="Genomic_DNA"/>
</dbReference>
<organism evidence="1 2">
    <name type="scientific">Tanacetum coccineum</name>
    <dbReference type="NCBI Taxonomy" id="301880"/>
    <lineage>
        <taxon>Eukaryota</taxon>
        <taxon>Viridiplantae</taxon>
        <taxon>Streptophyta</taxon>
        <taxon>Embryophyta</taxon>
        <taxon>Tracheophyta</taxon>
        <taxon>Spermatophyta</taxon>
        <taxon>Magnoliopsida</taxon>
        <taxon>eudicotyledons</taxon>
        <taxon>Gunneridae</taxon>
        <taxon>Pentapetalae</taxon>
        <taxon>asterids</taxon>
        <taxon>campanulids</taxon>
        <taxon>Asterales</taxon>
        <taxon>Asteraceae</taxon>
        <taxon>Asteroideae</taxon>
        <taxon>Anthemideae</taxon>
        <taxon>Anthemidinae</taxon>
        <taxon>Tanacetum</taxon>
    </lineage>
</organism>
<keyword evidence="2" id="KW-1185">Reference proteome</keyword>
<dbReference type="Proteomes" id="UP001151760">
    <property type="component" value="Unassembled WGS sequence"/>
</dbReference>
<name>A0ABQ4XVZ5_9ASTR</name>
<proteinExistence type="predicted"/>
<evidence type="ECO:0000313" key="2">
    <source>
        <dbReference type="Proteomes" id="UP001151760"/>
    </source>
</evidence>